<dbReference type="Gene3D" id="3.30.70.270">
    <property type="match status" value="1"/>
</dbReference>
<dbReference type="SMART" id="SM01204">
    <property type="entry name" value="FIST_C"/>
    <property type="match status" value="1"/>
</dbReference>
<dbReference type="Pfam" id="PF00563">
    <property type="entry name" value="EAL"/>
    <property type="match status" value="1"/>
</dbReference>
<protein>
    <submittedName>
        <fullName evidence="2">Sensory box/GGDEF family protein</fullName>
    </submittedName>
</protein>
<dbReference type="GO" id="GO:0071111">
    <property type="term" value="F:cyclic-guanylate-specific phosphodiesterase activity"/>
    <property type="evidence" value="ECO:0007669"/>
    <property type="project" value="InterPro"/>
</dbReference>
<accession>A0AAN1UAL9</accession>
<dbReference type="Pfam" id="PF10442">
    <property type="entry name" value="FIST_C"/>
    <property type="match status" value="1"/>
</dbReference>
<dbReference type="Pfam" id="PF08495">
    <property type="entry name" value="FIST"/>
    <property type="match status" value="1"/>
</dbReference>
<evidence type="ECO:0000259" key="1">
    <source>
        <dbReference type="PROSITE" id="PS50883"/>
    </source>
</evidence>
<name>A0AAN1UAL9_VIBVL</name>
<dbReference type="InterPro" id="IPR050706">
    <property type="entry name" value="Cyclic-di-GMP_PDE-like"/>
</dbReference>
<dbReference type="PANTHER" id="PTHR33121">
    <property type="entry name" value="CYCLIC DI-GMP PHOSPHODIESTERASE PDEF"/>
    <property type="match status" value="1"/>
</dbReference>
<dbReference type="SMART" id="SM00267">
    <property type="entry name" value="GGDEF"/>
    <property type="match status" value="1"/>
</dbReference>
<proteinExistence type="predicted"/>
<evidence type="ECO:0000313" key="2">
    <source>
        <dbReference type="EMBL" id="AXX58418.1"/>
    </source>
</evidence>
<evidence type="ECO:0000313" key="3">
    <source>
        <dbReference type="Proteomes" id="UP000263418"/>
    </source>
</evidence>
<dbReference type="InterPro" id="IPR029787">
    <property type="entry name" value="Nucleotide_cyclase"/>
</dbReference>
<reference evidence="2 3" key="1">
    <citation type="submission" date="2017-01" db="EMBL/GenBank/DDBJ databases">
        <title>Complete Genome Sequence of Vibrio vulnificus FORC_053.</title>
        <authorList>
            <consortium name="Food-borne Pathogen Omics Research Center"/>
            <person name="Chung H.Y."/>
            <person name="Na E.J."/>
            <person name="Song J.S."/>
            <person name="Kim H."/>
            <person name="Lee J.-H."/>
            <person name="Ryu S."/>
            <person name="Choi S.H."/>
        </authorList>
    </citation>
    <scope>NUCLEOTIDE SEQUENCE [LARGE SCALE GENOMIC DNA]</scope>
    <source>
        <strain evidence="2 3">FORC_053</strain>
    </source>
</reference>
<dbReference type="SMART" id="SM00052">
    <property type="entry name" value="EAL"/>
    <property type="match status" value="1"/>
</dbReference>
<dbReference type="Pfam" id="PF00990">
    <property type="entry name" value="GGDEF"/>
    <property type="match status" value="1"/>
</dbReference>
<dbReference type="InterPro" id="IPR013702">
    <property type="entry name" value="FIST_domain_N"/>
</dbReference>
<dbReference type="PROSITE" id="PS50883">
    <property type="entry name" value="EAL"/>
    <property type="match status" value="1"/>
</dbReference>
<dbReference type="CDD" id="cd01948">
    <property type="entry name" value="EAL"/>
    <property type="match status" value="1"/>
</dbReference>
<dbReference type="InterPro" id="IPR035919">
    <property type="entry name" value="EAL_sf"/>
</dbReference>
<dbReference type="InterPro" id="IPR043128">
    <property type="entry name" value="Rev_trsase/Diguanyl_cyclase"/>
</dbReference>
<dbReference type="Gene3D" id="3.20.20.450">
    <property type="entry name" value="EAL domain"/>
    <property type="match status" value="1"/>
</dbReference>
<dbReference type="SMART" id="SM00897">
    <property type="entry name" value="FIST"/>
    <property type="match status" value="1"/>
</dbReference>
<dbReference type="PANTHER" id="PTHR33121:SF79">
    <property type="entry name" value="CYCLIC DI-GMP PHOSPHODIESTERASE PDED-RELATED"/>
    <property type="match status" value="1"/>
</dbReference>
<dbReference type="SUPFAM" id="SSF141868">
    <property type="entry name" value="EAL domain-like"/>
    <property type="match status" value="1"/>
</dbReference>
<organism evidence="2 3">
    <name type="scientific">Vibrio vulnificus</name>
    <dbReference type="NCBI Taxonomy" id="672"/>
    <lineage>
        <taxon>Bacteria</taxon>
        <taxon>Pseudomonadati</taxon>
        <taxon>Pseudomonadota</taxon>
        <taxon>Gammaproteobacteria</taxon>
        <taxon>Vibrionales</taxon>
        <taxon>Vibrionaceae</taxon>
        <taxon>Vibrio</taxon>
    </lineage>
</organism>
<dbReference type="SUPFAM" id="SSF55073">
    <property type="entry name" value="Nucleotide cyclase"/>
    <property type="match status" value="1"/>
</dbReference>
<dbReference type="EMBL" id="CP019290">
    <property type="protein sequence ID" value="AXX58418.1"/>
    <property type="molecule type" value="Genomic_DNA"/>
</dbReference>
<dbReference type="Proteomes" id="UP000263418">
    <property type="component" value="Chromosome 1"/>
</dbReference>
<dbReference type="InterPro" id="IPR000160">
    <property type="entry name" value="GGDEF_dom"/>
</dbReference>
<feature type="domain" description="EAL" evidence="1">
    <location>
        <begin position="603"/>
        <end position="840"/>
    </location>
</feature>
<dbReference type="InterPro" id="IPR019494">
    <property type="entry name" value="FIST_C"/>
</dbReference>
<gene>
    <name evidence="2" type="ORF">FORC53_0079</name>
</gene>
<sequence>MRPFDVGVDTDMQTFSFWVEDLTQLQAMTADYRWDAHNTYLVQIFSTQTASITQGYARHLLAHLPNVDIIGHSTQHTIYGGEILTGGCLVVIAEFCHTTLTSAVVAYSGSADLDGYDLCQALQLTPTSRAVISFSVQVERQDYPLYGAFNDGIATPVCGGLAQSGADGCWVLHQDQLYTQAAVAVALHSEQLKVWTSAYSEWNPVGMYHAVTAAEGQRLISLGNKPAYEVYKRYLADGHELSASHLLNFPLYRERGKHKEVCAVREIHHDGSISFDKTWSIGDQVRFCYNHPSLTLEQLKHGVVELALHQPETVFIYNCASRLDFIDGCQEVAPFHQITTSHGSYCMGELYHDGLQQEILHHSLTYLAMRESDEVTELKLPADDVDSTISPLFCLIRNAIADLDQVQSHMEYQLERQTLKLQESYRRDSRTGLQNRIALKEYLSAIRDDEHLLTLKLLNFSHINEKYGYQVGDELLRMLSVSFLTRLRRRLGKQADMQLYSIGVGEWAFVFRAEICGETIKQQFTRFADVIEQTNFEPSGLEQVDYLSISLCGGLASRRDFPQASGDELLLKAIEARRAGVRSNTHICNAKDIQVSDERRKEQLAWLSCVSRAILQQNIVTYAQPLFHADGTTPYSQECLVRIVENDGRIILPGQFLPIIADTHLYTRLSRHMIQSTLNYMRERSGMFSINLSPQDLMSDKTMLLLETAIRQLNDPSRIGLEVLESEQIKDYGRMIEVCSHFRQLGARIIVDDFGSGYSNIDEIIKLEPDIIKLDGSLIRNIDQDSKQRKIASQLVRLCQVLEAKTVAEFVHNQQVCEIAQDMGVDYLQGYYLGQPSRLF</sequence>
<dbReference type="InterPro" id="IPR001633">
    <property type="entry name" value="EAL_dom"/>
</dbReference>
<dbReference type="AlphaFoldDB" id="A0AAN1UAL9"/>